<feature type="signal peptide" evidence="1">
    <location>
        <begin position="1"/>
        <end position="23"/>
    </location>
</feature>
<dbReference type="RefSeq" id="WP_323306381.1">
    <property type="nucleotide sequence ID" value="NZ_JAYGHX010000011.1"/>
</dbReference>
<evidence type="ECO:0000313" key="3">
    <source>
        <dbReference type="EMBL" id="MEA5392430.1"/>
    </source>
</evidence>
<dbReference type="Proteomes" id="UP001304461">
    <property type="component" value="Unassembled WGS sequence"/>
</dbReference>
<organism evidence="3 4">
    <name type="scientific">Cyanobium gracile UHCC 0139</name>
    <dbReference type="NCBI Taxonomy" id="3110308"/>
    <lineage>
        <taxon>Bacteria</taxon>
        <taxon>Bacillati</taxon>
        <taxon>Cyanobacteriota</taxon>
        <taxon>Cyanophyceae</taxon>
        <taxon>Synechococcales</taxon>
        <taxon>Prochlorococcaceae</taxon>
        <taxon>Cyanobium</taxon>
    </lineage>
</organism>
<gene>
    <name evidence="3" type="ORF">VB738_14295</name>
</gene>
<accession>A0ABU5RXB8</accession>
<protein>
    <submittedName>
        <fullName evidence="3">DUF5666 domain-containing protein</fullName>
    </submittedName>
</protein>
<dbReference type="Pfam" id="PF18914">
    <property type="entry name" value="DUF5666"/>
    <property type="match status" value="1"/>
</dbReference>
<sequence>MNLLHHTLAASLLLGTVATPVLADSSDSLEGKIQSIDAGRRSFVVRGQTFLTNAATDYDDGLKTFSDLKTGMKVKVDHSRRGGTRYAKEIELDD</sequence>
<evidence type="ECO:0000313" key="4">
    <source>
        <dbReference type="Proteomes" id="UP001304461"/>
    </source>
</evidence>
<evidence type="ECO:0000259" key="2">
    <source>
        <dbReference type="Pfam" id="PF18914"/>
    </source>
</evidence>
<feature type="domain" description="DUF5666" evidence="2">
    <location>
        <begin position="30"/>
        <end position="91"/>
    </location>
</feature>
<proteinExistence type="predicted"/>
<dbReference type="InterPro" id="IPR043724">
    <property type="entry name" value="DUF5666"/>
</dbReference>
<name>A0ABU5RXB8_9CYAN</name>
<feature type="chain" id="PRO_5045765179" evidence="1">
    <location>
        <begin position="24"/>
        <end position="94"/>
    </location>
</feature>
<keyword evidence="1" id="KW-0732">Signal</keyword>
<reference evidence="3 4" key="1">
    <citation type="submission" date="2023-12" db="EMBL/GenBank/DDBJ databases">
        <title>Baltic Sea Cyanobacteria.</title>
        <authorList>
            <person name="Delbaje E."/>
            <person name="Fewer D.P."/>
            <person name="Shishido T.K."/>
        </authorList>
    </citation>
    <scope>NUCLEOTIDE SEQUENCE [LARGE SCALE GENOMIC DNA]</scope>
    <source>
        <strain evidence="3 4">UHCC 0139</strain>
    </source>
</reference>
<dbReference type="EMBL" id="JAYGHX010000011">
    <property type="protein sequence ID" value="MEA5392430.1"/>
    <property type="molecule type" value="Genomic_DNA"/>
</dbReference>
<evidence type="ECO:0000256" key="1">
    <source>
        <dbReference type="SAM" id="SignalP"/>
    </source>
</evidence>
<keyword evidence="4" id="KW-1185">Reference proteome</keyword>
<comment type="caution">
    <text evidence="3">The sequence shown here is derived from an EMBL/GenBank/DDBJ whole genome shotgun (WGS) entry which is preliminary data.</text>
</comment>